<gene>
    <name evidence="1" type="ORF">LPU83_pLPU83d_1082</name>
</gene>
<keyword evidence="1" id="KW-0614">Plasmid</keyword>
<dbReference type="NCBIfam" id="NF033819">
    <property type="entry name" value="IS66_TnpB"/>
    <property type="match status" value="1"/>
</dbReference>
<sequence>MIPVPSGVKVWLATGHTDMRKGFPGLSLMVQETLKGDPHGGHLFCFRGRRGGLIKVIWHDGQGACLFTRGRFIWPSAADGTVVITPAQLGYLLEGIDWRCRKEPGVQAG</sequence>
<dbReference type="InterPro" id="IPR008878">
    <property type="entry name" value="Transposase_IS66_Orf2"/>
</dbReference>
<evidence type="ECO:0000313" key="2">
    <source>
        <dbReference type="Proteomes" id="UP000019443"/>
    </source>
</evidence>
<dbReference type="Proteomes" id="UP000019443">
    <property type="component" value="Plasmid pLPU83d"/>
</dbReference>
<reference evidence="1" key="1">
    <citation type="submission" date="2013-11" db="EMBL/GenBank/DDBJ databases">
        <title>Draft genome sequence of the broad-host-range Rhizobium sp. LPU83 strain, a member of the low-genetic diversity Oregon-like Rhizobium sp. group.</title>
        <authorList>
            <person name="Wibberg D."/>
            <person name="Puehler A."/>
            <person name="Schlueter A."/>
        </authorList>
    </citation>
    <scope>NUCLEOTIDE SEQUENCE [LARGE SCALE GENOMIC DNA]</scope>
    <source>
        <strain evidence="1">LPU83</strain>
        <plasmid evidence="1">pLPU83d</plasmid>
    </source>
</reference>
<dbReference type="KEGG" id="rhl:LPU83_pLPU83d_1082"/>
<keyword evidence="2" id="KW-1185">Reference proteome</keyword>
<dbReference type="PANTHER" id="PTHR36455:SF1">
    <property type="entry name" value="BLR8292 PROTEIN"/>
    <property type="match status" value="1"/>
</dbReference>
<dbReference type="PANTHER" id="PTHR36455">
    <property type="match status" value="1"/>
</dbReference>
<protein>
    <recommendedName>
        <fullName evidence="3">Transposase</fullName>
    </recommendedName>
</protein>
<geneLocation type="plasmid" evidence="1 2">
    <name>pLPU83d</name>
</geneLocation>
<dbReference type="EMBL" id="HG916855">
    <property type="protein sequence ID" value="CDM62452.1"/>
    <property type="molecule type" value="Genomic_DNA"/>
</dbReference>
<dbReference type="Pfam" id="PF05717">
    <property type="entry name" value="TnpB_IS66"/>
    <property type="match status" value="1"/>
</dbReference>
<name>W6RMZ7_9HYPH</name>
<dbReference type="AlphaFoldDB" id="W6RMZ7"/>
<evidence type="ECO:0000313" key="1">
    <source>
        <dbReference type="EMBL" id="CDM62452.1"/>
    </source>
</evidence>
<evidence type="ECO:0008006" key="3">
    <source>
        <dbReference type="Google" id="ProtNLM"/>
    </source>
</evidence>
<dbReference type="HOGENOM" id="CLU_128110_1_0_5"/>
<proteinExistence type="predicted"/>
<accession>W6RMZ7</accession>
<dbReference type="PATRIC" id="fig|348824.6.peg.6779"/>
<organism evidence="1 2">
    <name type="scientific">Rhizobium favelukesii</name>
    <dbReference type="NCBI Taxonomy" id="348824"/>
    <lineage>
        <taxon>Bacteria</taxon>
        <taxon>Pseudomonadati</taxon>
        <taxon>Pseudomonadota</taxon>
        <taxon>Alphaproteobacteria</taxon>
        <taxon>Hyphomicrobiales</taxon>
        <taxon>Rhizobiaceae</taxon>
        <taxon>Rhizobium/Agrobacterium group</taxon>
        <taxon>Rhizobium</taxon>
    </lineage>
</organism>